<gene>
    <name evidence="3" type="ORF">TESG_08363</name>
</gene>
<evidence type="ECO:0000256" key="1">
    <source>
        <dbReference type="SAM" id="MobiDB-lite"/>
    </source>
</evidence>
<reference evidence="4" key="1">
    <citation type="journal article" date="2012" name="MBio">
        <title>Comparative genome analysis of Trichophyton rubrum and related dermatophytes reveals candidate genes involved in infection.</title>
        <authorList>
            <person name="Martinez D.A."/>
            <person name="Oliver B.G."/>
            <person name="Graeser Y."/>
            <person name="Goldberg J.M."/>
            <person name="Li W."/>
            <person name="Martinez-Rossi N.M."/>
            <person name="Monod M."/>
            <person name="Shelest E."/>
            <person name="Barton R.C."/>
            <person name="Birch E."/>
            <person name="Brakhage A.A."/>
            <person name="Chen Z."/>
            <person name="Gurr S.J."/>
            <person name="Heiman D."/>
            <person name="Heitman J."/>
            <person name="Kosti I."/>
            <person name="Rossi A."/>
            <person name="Saif S."/>
            <person name="Samalova M."/>
            <person name="Saunders C.W."/>
            <person name="Shea T."/>
            <person name="Summerbell R.C."/>
            <person name="Xu J."/>
            <person name="Young S."/>
            <person name="Zeng Q."/>
            <person name="Birren B.W."/>
            <person name="Cuomo C.A."/>
            <person name="White T.C."/>
        </authorList>
    </citation>
    <scope>NUCLEOTIDE SEQUENCE [LARGE SCALE GENOMIC DNA]</scope>
    <source>
        <strain evidence="4">CBS 112818</strain>
    </source>
</reference>
<name>F2RUJ8_TRIT1</name>
<keyword evidence="4" id="KW-1185">Reference proteome</keyword>
<keyword evidence="2" id="KW-0472">Membrane</keyword>
<dbReference type="HOGENOM" id="CLU_1476183_0_0_1"/>
<feature type="transmembrane region" description="Helical" evidence="2">
    <location>
        <begin position="70"/>
        <end position="88"/>
    </location>
</feature>
<feature type="region of interest" description="Disordered" evidence="1">
    <location>
        <begin position="158"/>
        <end position="183"/>
    </location>
</feature>
<evidence type="ECO:0000256" key="2">
    <source>
        <dbReference type="SAM" id="Phobius"/>
    </source>
</evidence>
<feature type="region of interest" description="Disordered" evidence="1">
    <location>
        <begin position="94"/>
        <end position="113"/>
    </location>
</feature>
<feature type="compositionally biased region" description="Basic residues" evidence="1">
    <location>
        <begin position="163"/>
        <end position="174"/>
    </location>
</feature>
<keyword evidence="2" id="KW-1133">Transmembrane helix</keyword>
<dbReference type="Proteomes" id="UP000009172">
    <property type="component" value="Unassembled WGS sequence"/>
</dbReference>
<sequence>MAMPKEGGRSNGTFHTRQWKMLPQGWSMERVRFSIMPSVRLLVRANIDAPSLLGTNSPTPFETIPIQDEGLCLVVFLSFLFTLGSFLVQPNNASDVDNSHESEELEQRRSGPNCSRPVFSHPGCLRIKCNSVAFLMLHLAYSVLFLPFARVSRWRKDDDKKQKGGAKLKLKTSTKKAVSNYRS</sequence>
<accession>F2RUJ8</accession>
<evidence type="ECO:0000313" key="3">
    <source>
        <dbReference type="EMBL" id="EGD94997.1"/>
    </source>
</evidence>
<organism evidence="3 4">
    <name type="scientific">Trichophyton tonsurans (strain CBS 112818)</name>
    <name type="common">Scalp ringworm fungus</name>
    <dbReference type="NCBI Taxonomy" id="647933"/>
    <lineage>
        <taxon>Eukaryota</taxon>
        <taxon>Fungi</taxon>
        <taxon>Dikarya</taxon>
        <taxon>Ascomycota</taxon>
        <taxon>Pezizomycotina</taxon>
        <taxon>Eurotiomycetes</taxon>
        <taxon>Eurotiomycetidae</taxon>
        <taxon>Onygenales</taxon>
        <taxon>Arthrodermataceae</taxon>
        <taxon>Trichophyton</taxon>
    </lineage>
</organism>
<dbReference type="AlphaFoldDB" id="F2RUJ8"/>
<evidence type="ECO:0000313" key="4">
    <source>
        <dbReference type="Proteomes" id="UP000009172"/>
    </source>
</evidence>
<proteinExistence type="predicted"/>
<feature type="compositionally biased region" description="Basic and acidic residues" evidence="1">
    <location>
        <begin position="97"/>
        <end position="109"/>
    </location>
</feature>
<feature type="transmembrane region" description="Helical" evidence="2">
    <location>
        <begin position="132"/>
        <end position="151"/>
    </location>
</feature>
<protein>
    <submittedName>
        <fullName evidence="3">Uncharacterized protein</fullName>
    </submittedName>
</protein>
<keyword evidence="2" id="KW-0812">Transmembrane</keyword>
<dbReference type="EMBL" id="GG698485">
    <property type="protein sequence ID" value="EGD94997.1"/>
    <property type="molecule type" value="Genomic_DNA"/>
</dbReference>